<comment type="caution">
    <text evidence="1">The sequence shown here is derived from an EMBL/GenBank/DDBJ whole genome shotgun (WGS) entry which is preliminary data.</text>
</comment>
<reference evidence="1" key="1">
    <citation type="journal article" date="2023" name="Genome Biol. Evol.">
        <title>Long-read-based Genome Assembly of Drosophila gunungcola Reveals Fewer Chemosensory Genes in Flower-breeding Species.</title>
        <authorList>
            <person name="Negi A."/>
            <person name="Liao B.Y."/>
            <person name="Yeh S.D."/>
        </authorList>
    </citation>
    <scope>NUCLEOTIDE SEQUENCE</scope>
    <source>
        <strain evidence="1">Sukarami</strain>
    </source>
</reference>
<evidence type="ECO:0000313" key="2">
    <source>
        <dbReference type="Proteomes" id="UP001059596"/>
    </source>
</evidence>
<accession>A0A9Q0BMX4</accession>
<dbReference type="EMBL" id="JAMKOV010000013">
    <property type="protein sequence ID" value="KAI8037339.1"/>
    <property type="molecule type" value="Genomic_DNA"/>
</dbReference>
<evidence type="ECO:0000313" key="1">
    <source>
        <dbReference type="EMBL" id="KAI8037339.1"/>
    </source>
</evidence>
<sequence>MDWANKSRESMGQDVWYGNGIATTCQSSVLSTGNKV</sequence>
<gene>
    <name evidence="1" type="ORF">M5D96_010090</name>
</gene>
<name>A0A9Q0BMX4_9MUSC</name>
<dbReference type="Proteomes" id="UP001059596">
    <property type="component" value="Unassembled WGS sequence"/>
</dbReference>
<protein>
    <submittedName>
        <fullName evidence="1">Uncharacterized protein</fullName>
    </submittedName>
</protein>
<dbReference type="AlphaFoldDB" id="A0A9Q0BMX4"/>
<proteinExistence type="predicted"/>
<keyword evidence="2" id="KW-1185">Reference proteome</keyword>
<organism evidence="1 2">
    <name type="scientific">Drosophila gunungcola</name>
    <name type="common">fruit fly</name>
    <dbReference type="NCBI Taxonomy" id="103775"/>
    <lineage>
        <taxon>Eukaryota</taxon>
        <taxon>Metazoa</taxon>
        <taxon>Ecdysozoa</taxon>
        <taxon>Arthropoda</taxon>
        <taxon>Hexapoda</taxon>
        <taxon>Insecta</taxon>
        <taxon>Pterygota</taxon>
        <taxon>Neoptera</taxon>
        <taxon>Endopterygota</taxon>
        <taxon>Diptera</taxon>
        <taxon>Brachycera</taxon>
        <taxon>Muscomorpha</taxon>
        <taxon>Ephydroidea</taxon>
        <taxon>Drosophilidae</taxon>
        <taxon>Drosophila</taxon>
        <taxon>Sophophora</taxon>
    </lineage>
</organism>